<proteinExistence type="predicted"/>
<sequence length="99" mass="11045">MGVAWIVPLEMNSGAHPSTLDPNTCNTTRAVSTMSASMRALTSNSSLSSTHSKCWYFLAKSIDQRAHITSMMDDESVNEKSSKTYKDFRFADLKCQKKM</sequence>
<name>A0A915KHL5_ROMCU</name>
<reference evidence="2" key="1">
    <citation type="submission" date="2022-11" db="UniProtKB">
        <authorList>
            <consortium name="WormBaseParasite"/>
        </authorList>
    </citation>
    <scope>IDENTIFICATION</scope>
</reference>
<dbReference type="AlphaFoldDB" id="A0A915KHL5"/>
<evidence type="ECO:0000313" key="2">
    <source>
        <dbReference type="WBParaSite" id="nRc.2.0.1.t38328-RA"/>
    </source>
</evidence>
<protein>
    <submittedName>
        <fullName evidence="2">Uncharacterized protein</fullName>
    </submittedName>
</protein>
<dbReference type="Proteomes" id="UP000887565">
    <property type="component" value="Unplaced"/>
</dbReference>
<evidence type="ECO:0000313" key="1">
    <source>
        <dbReference type="Proteomes" id="UP000887565"/>
    </source>
</evidence>
<keyword evidence="1" id="KW-1185">Reference proteome</keyword>
<organism evidence="1 2">
    <name type="scientific">Romanomermis culicivorax</name>
    <name type="common">Nematode worm</name>
    <dbReference type="NCBI Taxonomy" id="13658"/>
    <lineage>
        <taxon>Eukaryota</taxon>
        <taxon>Metazoa</taxon>
        <taxon>Ecdysozoa</taxon>
        <taxon>Nematoda</taxon>
        <taxon>Enoplea</taxon>
        <taxon>Dorylaimia</taxon>
        <taxon>Mermithida</taxon>
        <taxon>Mermithoidea</taxon>
        <taxon>Mermithidae</taxon>
        <taxon>Romanomermis</taxon>
    </lineage>
</organism>
<dbReference type="WBParaSite" id="nRc.2.0.1.t38328-RA">
    <property type="protein sequence ID" value="nRc.2.0.1.t38328-RA"/>
    <property type="gene ID" value="nRc.2.0.1.g38328"/>
</dbReference>
<accession>A0A915KHL5</accession>